<evidence type="ECO:0000259" key="6">
    <source>
        <dbReference type="PROSITE" id="PS50016"/>
    </source>
</evidence>
<dbReference type="GO" id="GO:0008270">
    <property type="term" value="F:zinc ion binding"/>
    <property type="evidence" value="ECO:0007669"/>
    <property type="project" value="UniProtKB-KW"/>
</dbReference>
<dbReference type="EMBL" id="GIBP01001597">
    <property type="protein sequence ID" value="NDV30566.1"/>
    <property type="molecule type" value="Transcribed_RNA"/>
</dbReference>
<keyword evidence="1" id="KW-0479">Metal-binding</keyword>
<sequence length="562" mass="64523">MIMDYLEKESFKQKEFAQLAIEAKKPSLDLNEDEDDIPCCVCNDRDYHEGNLIVFCDGCDIAIHQDCQGLKEIPEGLWFCDRCQFFEDDSDHSKSSKQADKGSKKTPRKGKKKRDTTYKEEKPTKSKKKSSSSGLSSREKAKKEKLLTTVICSMCHQSGGAMKRTTAKDWIHVLCAYWIPEFFFDKNYAIVNVENISYPRMELVCSVCNKPGGCVQCGKGACVVAYHPTCAQINSHYMAIEEKKNKGKKRKRESNSEAILVSYCKNHTVMKQNEALEKAIINGKAKVLLGRFMDIYSKHEVQKRLGFSIPKQLLHETCSYWINKRHQIGEGRRPLIRRLLIETEDEKKRQEIESEKKRYLLKERSDMDKYKTLRLIRADLERGRTVIDVLRKREKMKLERLKNLQEVWTALYEHTFPPPPLVLKFKLLPEICNIIGVPYRAGAVSPDPPSDPRDAPSSPNSVYESQSASPSPPMRPFFKEAAHSEEESEIDVETKQGEMRKDMYTNRRTHPNIPLTNQKKAASSSDPQSHSPSPSHSRSPSSSPREEDPEDNFYPLGEEEEQ</sequence>
<feature type="region of interest" description="Disordered" evidence="5">
    <location>
        <begin position="443"/>
        <end position="562"/>
    </location>
</feature>
<dbReference type="PANTHER" id="PTHR13793">
    <property type="entry name" value="PHD FINGER PROTEINS"/>
    <property type="match status" value="1"/>
</dbReference>
<dbReference type="SMART" id="SM00249">
    <property type="entry name" value="PHD"/>
    <property type="match status" value="2"/>
</dbReference>
<dbReference type="PANTHER" id="PTHR13793:SF107">
    <property type="entry name" value="BROMODOMAIN-CONTAINING PROTEIN HOMOLOG"/>
    <property type="match status" value="1"/>
</dbReference>
<name>A0A6B2L0R8_9EUKA</name>
<organism evidence="8">
    <name type="scientific">Arcella intermedia</name>
    <dbReference type="NCBI Taxonomy" id="1963864"/>
    <lineage>
        <taxon>Eukaryota</taxon>
        <taxon>Amoebozoa</taxon>
        <taxon>Tubulinea</taxon>
        <taxon>Elardia</taxon>
        <taxon>Arcellinida</taxon>
        <taxon>Sphaerothecina</taxon>
        <taxon>Arcellidae</taxon>
        <taxon>Arcella</taxon>
    </lineage>
</organism>
<feature type="compositionally biased region" description="Basic and acidic residues" evidence="5">
    <location>
        <begin position="492"/>
        <end position="505"/>
    </location>
</feature>
<dbReference type="InterPro" id="IPR034732">
    <property type="entry name" value="EPHD"/>
</dbReference>
<dbReference type="CDD" id="cd15571">
    <property type="entry name" value="ePHD"/>
    <property type="match status" value="1"/>
</dbReference>
<dbReference type="InterPro" id="IPR013083">
    <property type="entry name" value="Znf_RING/FYVE/PHD"/>
</dbReference>
<feature type="compositionally biased region" description="Low complexity" evidence="5">
    <location>
        <begin position="523"/>
        <end position="543"/>
    </location>
</feature>
<feature type="compositionally biased region" description="Acidic residues" evidence="5">
    <location>
        <begin position="547"/>
        <end position="562"/>
    </location>
</feature>
<accession>A0A6B2L0R8</accession>
<keyword evidence="2 4" id="KW-0863">Zinc-finger</keyword>
<evidence type="ECO:0000256" key="4">
    <source>
        <dbReference type="PROSITE-ProRule" id="PRU00146"/>
    </source>
</evidence>
<dbReference type="Gene3D" id="3.30.40.10">
    <property type="entry name" value="Zinc/RING finger domain, C3HC4 (zinc finger)"/>
    <property type="match status" value="2"/>
</dbReference>
<feature type="domain" description="PHD-type" evidence="6">
    <location>
        <begin position="36"/>
        <end position="86"/>
    </location>
</feature>
<evidence type="ECO:0008006" key="9">
    <source>
        <dbReference type="Google" id="ProtNLM"/>
    </source>
</evidence>
<proteinExistence type="predicted"/>
<dbReference type="Pfam" id="PF13832">
    <property type="entry name" value="zf-HC5HC2H_2"/>
    <property type="match status" value="1"/>
</dbReference>
<feature type="compositionally biased region" description="Basic residues" evidence="5">
    <location>
        <begin position="104"/>
        <end position="114"/>
    </location>
</feature>
<evidence type="ECO:0000256" key="5">
    <source>
        <dbReference type="SAM" id="MobiDB-lite"/>
    </source>
</evidence>
<dbReference type="CDD" id="cd15492">
    <property type="entry name" value="PHD_BRPF_JADE_like"/>
    <property type="match status" value="1"/>
</dbReference>
<evidence type="ECO:0000256" key="2">
    <source>
        <dbReference type="ARBA" id="ARBA00022771"/>
    </source>
</evidence>
<dbReference type="Pfam" id="PF13831">
    <property type="entry name" value="PHD_2"/>
    <property type="match status" value="1"/>
</dbReference>
<dbReference type="InterPro" id="IPR011011">
    <property type="entry name" value="Znf_FYVE_PHD"/>
</dbReference>
<keyword evidence="3" id="KW-0862">Zinc</keyword>
<feature type="compositionally biased region" description="Basic and acidic residues" evidence="5">
    <location>
        <begin position="91"/>
        <end position="103"/>
    </location>
</feature>
<dbReference type="AlphaFoldDB" id="A0A6B2L0R8"/>
<dbReference type="InterPro" id="IPR001965">
    <property type="entry name" value="Znf_PHD"/>
</dbReference>
<dbReference type="PROSITE" id="PS50016">
    <property type="entry name" value="ZF_PHD_2"/>
    <property type="match status" value="1"/>
</dbReference>
<feature type="domain" description="PHD-type" evidence="7">
    <location>
        <begin position="149"/>
        <end position="268"/>
    </location>
</feature>
<evidence type="ECO:0000259" key="7">
    <source>
        <dbReference type="PROSITE" id="PS51805"/>
    </source>
</evidence>
<dbReference type="PROSITE" id="PS51805">
    <property type="entry name" value="EPHD"/>
    <property type="match status" value="1"/>
</dbReference>
<dbReference type="InterPro" id="IPR019787">
    <property type="entry name" value="Znf_PHD-finger"/>
</dbReference>
<evidence type="ECO:0000256" key="1">
    <source>
        <dbReference type="ARBA" id="ARBA00022723"/>
    </source>
</evidence>
<reference evidence="8" key="1">
    <citation type="journal article" date="2020" name="J. Eukaryot. Microbiol.">
        <title>De novo Sequencing, Assembly and Annotation of the Transcriptome for the Free-Living Testate Amoeba Arcella intermedia.</title>
        <authorList>
            <person name="Ribeiro G.M."/>
            <person name="Porfirio-Sousa A.L."/>
            <person name="Maurer-Alcala X.X."/>
            <person name="Katz L.A."/>
            <person name="Lahr D.J.G."/>
        </authorList>
    </citation>
    <scope>NUCLEOTIDE SEQUENCE</scope>
</reference>
<protein>
    <recommendedName>
        <fullName evidence="9">PHD-type domain-containing protein</fullName>
    </recommendedName>
</protein>
<evidence type="ECO:0000313" key="8">
    <source>
        <dbReference type="EMBL" id="NDV30566.1"/>
    </source>
</evidence>
<dbReference type="InterPro" id="IPR050701">
    <property type="entry name" value="Histone_Mod_Regulator"/>
</dbReference>
<dbReference type="SUPFAM" id="SSF57903">
    <property type="entry name" value="FYVE/PHD zinc finger"/>
    <property type="match status" value="1"/>
</dbReference>
<feature type="compositionally biased region" description="Basic and acidic residues" evidence="5">
    <location>
        <begin position="115"/>
        <end position="124"/>
    </location>
</feature>
<feature type="region of interest" description="Disordered" evidence="5">
    <location>
        <begin position="88"/>
        <end position="141"/>
    </location>
</feature>
<evidence type="ECO:0000256" key="3">
    <source>
        <dbReference type="ARBA" id="ARBA00022833"/>
    </source>
</evidence>
<dbReference type="GO" id="GO:0006357">
    <property type="term" value="P:regulation of transcription by RNA polymerase II"/>
    <property type="evidence" value="ECO:0007669"/>
    <property type="project" value="TreeGrafter"/>
</dbReference>